<dbReference type="AlphaFoldDB" id="A0A6I5ZTH9"/>
<protein>
    <recommendedName>
        <fullName evidence="3 14">UDP-N-acetylmuramate--L-alanine ligase</fullName>
        <ecNumber evidence="3 14">6.3.2.8</ecNumber>
    </recommendedName>
    <alternativeName>
        <fullName evidence="14">UDP-N-acetylmuramoyl-L-alanine synthetase</fullName>
    </alternativeName>
</protein>
<feature type="domain" description="Mur ligase central" evidence="17">
    <location>
        <begin position="110"/>
        <end position="289"/>
    </location>
</feature>
<dbReference type="EC" id="6.3.2.8" evidence="3 14"/>
<evidence type="ECO:0000256" key="3">
    <source>
        <dbReference type="ARBA" id="ARBA00012211"/>
    </source>
</evidence>
<dbReference type="SUPFAM" id="SSF53623">
    <property type="entry name" value="MurD-like peptide ligases, catalytic domain"/>
    <property type="match status" value="1"/>
</dbReference>
<evidence type="ECO:0000313" key="19">
    <source>
        <dbReference type="Proteomes" id="UP000425916"/>
    </source>
</evidence>
<gene>
    <name evidence="14 18" type="primary">murC</name>
    <name evidence="18" type="ORF">MGLY_23180</name>
</gene>
<dbReference type="InterPro" id="IPR013221">
    <property type="entry name" value="Mur_ligase_cen"/>
</dbReference>
<evidence type="ECO:0000256" key="6">
    <source>
        <dbReference type="ARBA" id="ARBA00022618"/>
    </source>
</evidence>
<dbReference type="NCBIfam" id="TIGR01082">
    <property type="entry name" value="murC"/>
    <property type="match status" value="1"/>
</dbReference>
<keyword evidence="11 14" id="KW-0131">Cell cycle</keyword>
<accession>A0A6I5ZTH9</accession>
<dbReference type="SUPFAM" id="SSF51984">
    <property type="entry name" value="MurCD N-terminal domain"/>
    <property type="match status" value="1"/>
</dbReference>
<proteinExistence type="inferred from homology"/>
<dbReference type="InterPro" id="IPR000713">
    <property type="entry name" value="Mur_ligase_N"/>
</dbReference>
<keyword evidence="8 14" id="KW-0067">ATP-binding</keyword>
<comment type="catalytic activity">
    <reaction evidence="13 14">
        <text>UDP-N-acetyl-alpha-D-muramate + L-alanine + ATP = UDP-N-acetyl-alpha-D-muramoyl-L-alanine + ADP + phosphate + H(+)</text>
        <dbReference type="Rhea" id="RHEA:23372"/>
        <dbReference type="ChEBI" id="CHEBI:15378"/>
        <dbReference type="ChEBI" id="CHEBI:30616"/>
        <dbReference type="ChEBI" id="CHEBI:43474"/>
        <dbReference type="ChEBI" id="CHEBI:57972"/>
        <dbReference type="ChEBI" id="CHEBI:70757"/>
        <dbReference type="ChEBI" id="CHEBI:83898"/>
        <dbReference type="ChEBI" id="CHEBI:456216"/>
        <dbReference type="EC" id="6.3.2.8"/>
    </reaction>
</comment>
<dbReference type="PANTHER" id="PTHR43445">
    <property type="entry name" value="UDP-N-ACETYLMURAMATE--L-ALANINE LIGASE-RELATED"/>
    <property type="match status" value="1"/>
</dbReference>
<evidence type="ECO:0000313" key="18">
    <source>
        <dbReference type="EMBL" id="QGP92925.1"/>
    </source>
</evidence>
<reference evidence="18 19" key="1">
    <citation type="submission" date="2019-11" db="EMBL/GenBank/DDBJ databases">
        <title>Genome sequence of Moorella glycerini DSM11254.</title>
        <authorList>
            <person name="Poehlein A."/>
            <person name="Boeer T."/>
            <person name="Daniel R."/>
        </authorList>
    </citation>
    <scope>NUCLEOTIDE SEQUENCE [LARGE SCALE GENOMIC DNA]</scope>
    <source>
        <strain evidence="18 19">DSM 11254</strain>
    </source>
</reference>
<dbReference type="Gene3D" id="3.40.50.720">
    <property type="entry name" value="NAD(P)-binding Rossmann-like Domain"/>
    <property type="match status" value="1"/>
</dbReference>
<comment type="similarity">
    <text evidence="14">Belongs to the MurCDEF family.</text>
</comment>
<dbReference type="GO" id="GO:0005524">
    <property type="term" value="F:ATP binding"/>
    <property type="evidence" value="ECO:0007669"/>
    <property type="project" value="UniProtKB-UniRule"/>
</dbReference>
<dbReference type="UniPathway" id="UPA00219"/>
<evidence type="ECO:0000256" key="13">
    <source>
        <dbReference type="ARBA" id="ARBA00047833"/>
    </source>
</evidence>
<dbReference type="InterPro" id="IPR036615">
    <property type="entry name" value="Mur_ligase_C_dom_sf"/>
</dbReference>
<evidence type="ECO:0000256" key="10">
    <source>
        <dbReference type="ARBA" id="ARBA00022984"/>
    </source>
</evidence>
<dbReference type="InterPro" id="IPR005758">
    <property type="entry name" value="UDP-N-AcMur_Ala_ligase_MurC"/>
</dbReference>
<dbReference type="Gene3D" id="3.40.1190.10">
    <property type="entry name" value="Mur-like, catalytic domain"/>
    <property type="match status" value="1"/>
</dbReference>
<dbReference type="HAMAP" id="MF_00046">
    <property type="entry name" value="MurC"/>
    <property type="match status" value="1"/>
</dbReference>
<dbReference type="Pfam" id="PF08245">
    <property type="entry name" value="Mur_ligase_M"/>
    <property type="match status" value="1"/>
</dbReference>
<dbReference type="InterPro" id="IPR050061">
    <property type="entry name" value="MurCDEF_pg_biosynth"/>
</dbReference>
<feature type="binding site" evidence="14">
    <location>
        <begin position="112"/>
        <end position="118"/>
    </location>
    <ligand>
        <name>ATP</name>
        <dbReference type="ChEBI" id="CHEBI:30616"/>
    </ligand>
</feature>
<sequence length="469" mass="50347">MGAGGWTHFVGIGGVGMSGLAQLLLVQGYRVSGSDLKENHFTRQLAAQGAVIYHRHEAGNIAPAVQEVVISSAVPPDNPEVIAARHRGLPVIKRGELLARLFNARRGIAVAGAHGKTTTSALVALALKEAGLDPAAVIGGYVREFESNTLPGRGPYFVAEADESDGSFLWLKPEIALVTNIESDHLDHYGSLERIVAAFAAFLDQVRPGGKAVLCTEDPRVAEIAAGSGRVVITYGFSGEPDYRAGEVTLSGLGGRAGIYYHNHYLGELVLKVPGRHNILNALGAIAVAHQLEIPFPVIARALGAFRGVGRRFEVLWDDGTTRVVDDYAHHPTEIEATLAAAGQVGAQRVVAVFQPHRYTRTYHLYREFGRAFNRADVVIINDIYAAGEEPLDGVTSRLILDEIKRNGHPQVYYLPTLEETVAFLKKSCTAGDLILTMGAGDIWRVGVELARFLAAQQALSEVGAGRCI</sequence>
<evidence type="ECO:0000256" key="9">
    <source>
        <dbReference type="ARBA" id="ARBA00022960"/>
    </source>
</evidence>
<comment type="function">
    <text evidence="14">Cell wall formation.</text>
</comment>
<dbReference type="Gene3D" id="3.90.190.20">
    <property type="entry name" value="Mur ligase, C-terminal domain"/>
    <property type="match status" value="1"/>
</dbReference>
<dbReference type="GO" id="GO:0071555">
    <property type="term" value="P:cell wall organization"/>
    <property type="evidence" value="ECO:0007669"/>
    <property type="project" value="UniProtKB-KW"/>
</dbReference>
<evidence type="ECO:0000256" key="2">
    <source>
        <dbReference type="ARBA" id="ARBA00004752"/>
    </source>
</evidence>
<evidence type="ECO:0000256" key="8">
    <source>
        <dbReference type="ARBA" id="ARBA00022840"/>
    </source>
</evidence>
<keyword evidence="7 14" id="KW-0547">Nucleotide-binding</keyword>
<dbReference type="SUPFAM" id="SSF53244">
    <property type="entry name" value="MurD-like peptide ligases, peptide-binding domain"/>
    <property type="match status" value="1"/>
</dbReference>
<comment type="subcellular location">
    <subcellularLocation>
        <location evidence="1 14">Cytoplasm</location>
    </subcellularLocation>
</comment>
<dbReference type="Pfam" id="PF01225">
    <property type="entry name" value="Mur_ligase"/>
    <property type="match status" value="1"/>
</dbReference>
<dbReference type="GO" id="GO:0005737">
    <property type="term" value="C:cytoplasm"/>
    <property type="evidence" value="ECO:0007669"/>
    <property type="project" value="UniProtKB-SubCell"/>
</dbReference>
<dbReference type="GO" id="GO:0051301">
    <property type="term" value="P:cell division"/>
    <property type="evidence" value="ECO:0007669"/>
    <property type="project" value="UniProtKB-KW"/>
</dbReference>
<evidence type="ECO:0000256" key="11">
    <source>
        <dbReference type="ARBA" id="ARBA00023306"/>
    </source>
</evidence>
<evidence type="ECO:0000256" key="12">
    <source>
        <dbReference type="ARBA" id="ARBA00023316"/>
    </source>
</evidence>
<dbReference type="GO" id="GO:0008360">
    <property type="term" value="P:regulation of cell shape"/>
    <property type="evidence" value="ECO:0007669"/>
    <property type="project" value="UniProtKB-KW"/>
</dbReference>
<dbReference type="PANTHER" id="PTHR43445:SF3">
    <property type="entry name" value="UDP-N-ACETYLMURAMATE--L-ALANINE LIGASE"/>
    <property type="match status" value="1"/>
</dbReference>
<evidence type="ECO:0000259" key="17">
    <source>
        <dbReference type="Pfam" id="PF08245"/>
    </source>
</evidence>
<keyword evidence="10 14" id="KW-0573">Peptidoglycan synthesis</keyword>
<keyword evidence="6 14" id="KW-0132">Cell division</keyword>
<keyword evidence="4 14" id="KW-0963">Cytoplasm</keyword>
<evidence type="ECO:0000256" key="5">
    <source>
        <dbReference type="ARBA" id="ARBA00022598"/>
    </source>
</evidence>
<evidence type="ECO:0000259" key="15">
    <source>
        <dbReference type="Pfam" id="PF01225"/>
    </source>
</evidence>
<comment type="pathway">
    <text evidence="2 14">Cell wall biogenesis; peptidoglycan biosynthesis.</text>
</comment>
<evidence type="ECO:0000256" key="1">
    <source>
        <dbReference type="ARBA" id="ARBA00004496"/>
    </source>
</evidence>
<dbReference type="EMBL" id="CP046244">
    <property type="protein sequence ID" value="QGP92925.1"/>
    <property type="molecule type" value="Genomic_DNA"/>
</dbReference>
<feature type="domain" description="Mur ligase C-terminal" evidence="16">
    <location>
        <begin position="311"/>
        <end position="441"/>
    </location>
</feature>
<keyword evidence="12 14" id="KW-0961">Cell wall biogenesis/degradation</keyword>
<organism evidence="18 19">
    <name type="scientific">Neomoorella glycerini</name>
    <dbReference type="NCBI Taxonomy" id="55779"/>
    <lineage>
        <taxon>Bacteria</taxon>
        <taxon>Bacillati</taxon>
        <taxon>Bacillota</taxon>
        <taxon>Clostridia</taxon>
        <taxon>Neomoorellales</taxon>
        <taxon>Neomoorellaceae</taxon>
        <taxon>Neomoorella</taxon>
    </lineage>
</organism>
<dbReference type="InterPro" id="IPR004101">
    <property type="entry name" value="Mur_ligase_C"/>
</dbReference>
<dbReference type="GO" id="GO:0008763">
    <property type="term" value="F:UDP-N-acetylmuramate-L-alanine ligase activity"/>
    <property type="evidence" value="ECO:0007669"/>
    <property type="project" value="UniProtKB-UniRule"/>
</dbReference>
<dbReference type="GO" id="GO:0009252">
    <property type="term" value="P:peptidoglycan biosynthetic process"/>
    <property type="evidence" value="ECO:0007669"/>
    <property type="project" value="UniProtKB-UniRule"/>
</dbReference>
<evidence type="ECO:0000256" key="7">
    <source>
        <dbReference type="ARBA" id="ARBA00022741"/>
    </source>
</evidence>
<evidence type="ECO:0000256" key="4">
    <source>
        <dbReference type="ARBA" id="ARBA00022490"/>
    </source>
</evidence>
<evidence type="ECO:0000256" key="14">
    <source>
        <dbReference type="HAMAP-Rule" id="MF_00046"/>
    </source>
</evidence>
<keyword evidence="19" id="KW-1185">Reference proteome</keyword>
<dbReference type="InterPro" id="IPR036565">
    <property type="entry name" value="Mur-like_cat_sf"/>
</dbReference>
<dbReference type="Proteomes" id="UP000425916">
    <property type="component" value="Chromosome"/>
</dbReference>
<dbReference type="Pfam" id="PF02875">
    <property type="entry name" value="Mur_ligase_C"/>
    <property type="match status" value="1"/>
</dbReference>
<feature type="domain" description="Mur ligase N-terminal catalytic" evidence="15">
    <location>
        <begin position="8"/>
        <end position="105"/>
    </location>
</feature>
<keyword evidence="5 14" id="KW-0436">Ligase</keyword>
<name>A0A6I5ZTH9_9FIRM</name>
<evidence type="ECO:0000259" key="16">
    <source>
        <dbReference type="Pfam" id="PF02875"/>
    </source>
</evidence>
<keyword evidence="9 14" id="KW-0133">Cell shape</keyword>